<proteinExistence type="predicted"/>
<feature type="region of interest" description="Disordered" evidence="2">
    <location>
        <begin position="206"/>
        <end position="252"/>
    </location>
</feature>
<feature type="transmembrane region" description="Helical" evidence="3">
    <location>
        <begin position="12"/>
        <end position="34"/>
    </location>
</feature>
<dbReference type="WBParaSite" id="MCU_007058-RA">
    <property type="protein sequence ID" value="MCU_007058-RA"/>
    <property type="gene ID" value="MCU_007058"/>
</dbReference>
<evidence type="ECO:0000256" key="2">
    <source>
        <dbReference type="SAM" id="MobiDB-lite"/>
    </source>
</evidence>
<evidence type="ECO:0000256" key="1">
    <source>
        <dbReference type="ARBA" id="ARBA00022448"/>
    </source>
</evidence>
<dbReference type="InterPro" id="IPR051359">
    <property type="entry name" value="CaCA_antiporter"/>
</dbReference>
<feature type="compositionally biased region" description="Polar residues" evidence="2">
    <location>
        <begin position="234"/>
        <end position="252"/>
    </location>
</feature>
<dbReference type="PANTHER" id="PTHR12266">
    <property type="entry name" value="NA+/CA2+ K+ INDEPENDENT EXCHANGER"/>
    <property type="match status" value="1"/>
</dbReference>
<accession>A0A5K3FFT2</accession>
<evidence type="ECO:0000313" key="4">
    <source>
        <dbReference type="WBParaSite" id="MCU_007058-RA"/>
    </source>
</evidence>
<feature type="region of interest" description="Disordered" evidence="2">
    <location>
        <begin position="410"/>
        <end position="448"/>
    </location>
</feature>
<keyword evidence="3" id="KW-0472">Membrane</keyword>
<dbReference type="GO" id="GO:0006874">
    <property type="term" value="P:intracellular calcium ion homeostasis"/>
    <property type="evidence" value="ECO:0007669"/>
    <property type="project" value="TreeGrafter"/>
</dbReference>
<keyword evidence="1" id="KW-0813">Transport</keyword>
<keyword evidence="3" id="KW-1133">Transmembrane helix</keyword>
<evidence type="ECO:0000256" key="3">
    <source>
        <dbReference type="SAM" id="Phobius"/>
    </source>
</evidence>
<protein>
    <submittedName>
        <fullName evidence="4">Na_Ca_ex domain-containing protein</fullName>
    </submittedName>
</protein>
<dbReference type="Gene3D" id="1.20.1420.30">
    <property type="entry name" value="NCX, central ion-binding region"/>
    <property type="match status" value="1"/>
</dbReference>
<reference evidence="4" key="1">
    <citation type="submission" date="2019-11" db="UniProtKB">
        <authorList>
            <consortium name="WormBaseParasite"/>
        </authorList>
    </citation>
    <scope>IDENTIFICATION</scope>
</reference>
<dbReference type="GO" id="GO:0005432">
    <property type="term" value="F:calcium:sodium antiporter activity"/>
    <property type="evidence" value="ECO:0007669"/>
    <property type="project" value="TreeGrafter"/>
</dbReference>
<feature type="transmembrane region" description="Helical" evidence="3">
    <location>
        <begin position="71"/>
        <end position="92"/>
    </location>
</feature>
<keyword evidence="3" id="KW-0812">Transmembrane</keyword>
<feature type="compositionally biased region" description="Polar residues" evidence="2">
    <location>
        <begin position="410"/>
        <end position="431"/>
    </location>
</feature>
<sequence length="670" mass="75271">MNWCNSRPHATFCISGSGLLVNTVTAGLIMIIRPFTTNRRPFIKDVLFYMAAVSWSAAILVRRTIYLSDSVGFIGLYLMYVVTTWAAGHVRLKRSNSQAYRRCAAFFQNLKNVLICTRNSPSTANTKEEDEKTSTARGCHQSLWRRLRGLLVVRRPVPDGATAEDLEGCSKKGDVGPDLFESSRRNDNLFSDNDIKIVGFRRRPNPICTPTASTRNGNRRSPLGFPRIEVTSPPVESSATRPPSISKTPSLHQSYLAPPRDFLDLPQRHPRLIHPLTPPHSPTLKTDRSSLQRTLTPPVTFLGHGPALGGSNSATVASSFRKRASVGGIGLRTRTPSMSQRRGSRRMSTMEQLPFIVRWIIANAEAEDRECEDGTNVVPVSMEDTTKESFFKRNAEVKWRYRNISDSTHTPDISSLHTFTQDHSQSRSPTVSFLDEHSSRNHMPHLPPLYHRYGGNHELKRISSVSLPDLEEIDKDAGTGFNTPTEARSRLGKEELSVKEATELSGSKIAKNEGNDEEEEEYLDPFVQWASRGMWHHLLYCLCPIDISEWKNLSIPVKILQIIQAPIFILFRLTIPVVYEDLEPTVPTPKGVEIPVNEEGGNEHTDTNVEAGLEVDVSQKHSEANDDAEEARSHPDFPLVDFEYLHGWCRLLNCFQCLLTPMLWVLLITG</sequence>
<dbReference type="InterPro" id="IPR044880">
    <property type="entry name" value="NCX_ion-bd_dom_sf"/>
</dbReference>
<organism evidence="4">
    <name type="scientific">Mesocestoides corti</name>
    <name type="common">Flatworm</name>
    <dbReference type="NCBI Taxonomy" id="53468"/>
    <lineage>
        <taxon>Eukaryota</taxon>
        <taxon>Metazoa</taxon>
        <taxon>Spiralia</taxon>
        <taxon>Lophotrochozoa</taxon>
        <taxon>Platyhelminthes</taxon>
        <taxon>Cestoda</taxon>
        <taxon>Eucestoda</taxon>
        <taxon>Cyclophyllidea</taxon>
        <taxon>Mesocestoididae</taxon>
        <taxon>Mesocestoides</taxon>
    </lineage>
</organism>
<dbReference type="PANTHER" id="PTHR12266:SF0">
    <property type="entry name" value="MITOCHONDRIAL SODIUM_CALCIUM EXCHANGER PROTEIN"/>
    <property type="match status" value="1"/>
</dbReference>
<dbReference type="AlphaFoldDB" id="A0A5K3FFT2"/>
<dbReference type="GO" id="GO:0016020">
    <property type="term" value="C:membrane"/>
    <property type="evidence" value="ECO:0007669"/>
    <property type="project" value="TreeGrafter"/>
</dbReference>
<name>A0A5K3FFT2_MESCO</name>